<dbReference type="InterPro" id="IPR009009">
    <property type="entry name" value="RlpA-like_DPBB"/>
</dbReference>
<dbReference type="EMBL" id="CAMGYJ010000006">
    <property type="protein sequence ID" value="CAI0438693.1"/>
    <property type="molecule type" value="Genomic_DNA"/>
</dbReference>
<keyword evidence="4" id="KW-1185">Reference proteome</keyword>
<dbReference type="SUPFAM" id="SSF50685">
    <property type="entry name" value="Barwin-like endoglucanases"/>
    <property type="match status" value="1"/>
</dbReference>
<dbReference type="Pfam" id="PF03330">
    <property type="entry name" value="DPBB_1"/>
    <property type="match status" value="1"/>
</dbReference>
<dbReference type="Proteomes" id="UP001154282">
    <property type="component" value="Unassembled WGS sequence"/>
</dbReference>
<dbReference type="AlphaFoldDB" id="A0AAV0LXC4"/>
<dbReference type="PANTHER" id="PTHR47295:SF2">
    <property type="entry name" value="EG45-LIKE DOMAIN CONTAINING PROTEIN 1-RELATED"/>
    <property type="match status" value="1"/>
</dbReference>
<feature type="chain" id="PRO_5043370404" description="Expansin-like EG45 domain-containing protein" evidence="1">
    <location>
        <begin position="27"/>
        <end position="136"/>
    </location>
</feature>
<protein>
    <recommendedName>
        <fullName evidence="2">Expansin-like EG45 domain-containing protein</fullName>
    </recommendedName>
</protein>
<proteinExistence type="predicted"/>
<evidence type="ECO:0000256" key="1">
    <source>
        <dbReference type="SAM" id="SignalP"/>
    </source>
</evidence>
<sequence>MAKNQNSLLLLSLLLLLASSVRLALSETGTASFTNARYSEQSCTDKAPAITMYTGVYDKLYGNGDICGAKYSVTCIGGVDGQSSPCRTTNPVEVTVTDSCSPEADNKPCPTFVLSAKAFGLIANPQAGFATITYER</sequence>
<evidence type="ECO:0000313" key="3">
    <source>
        <dbReference type="EMBL" id="CAI0438693.1"/>
    </source>
</evidence>
<dbReference type="InterPro" id="IPR044206">
    <property type="entry name" value="EGC1/2"/>
</dbReference>
<feature type="domain" description="Expansin-like EG45" evidence="2">
    <location>
        <begin position="28"/>
        <end position="136"/>
    </location>
</feature>
<dbReference type="GO" id="GO:0048046">
    <property type="term" value="C:apoplast"/>
    <property type="evidence" value="ECO:0007669"/>
    <property type="project" value="InterPro"/>
</dbReference>
<keyword evidence="1" id="KW-0732">Signal</keyword>
<dbReference type="InterPro" id="IPR036908">
    <property type="entry name" value="RlpA-like_sf"/>
</dbReference>
<name>A0AAV0LXC4_9ROSI</name>
<accession>A0AAV0LXC4</accession>
<comment type="caution">
    <text evidence="3">The sequence shown here is derived from an EMBL/GenBank/DDBJ whole genome shotgun (WGS) entry which is preliminary data.</text>
</comment>
<reference evidence="3" key="1">
    <citation type="submission" date="2022-08" db="EMBL/GenBank/DDBJ databases">
        <authorList>
            <person name="Gutierrez-Valencia J."/>
        </authorList>
    </citation>
    <scope>NUCLEOTIDE SEQUENCE</scope>
</reference>
<dbReference type="InterPro" id="IPR007112">
    <property type="entry name" value="Expansin/allergen_DPBB_dom"/>
</dbReference>
<evidence type="ECO:0000259" key="2">
    <source>
        <dbReference type="PROSITE" id="PS50842"/>
    </source>
</evidence>
<dbReference type="PROSITE" id="PS50842">
    <property type="entry name" value="EXPANSIN_EG45"/>
    <property type="match status" value="1"/>
</dbReference>
<dbReference type="SMART" id="SM00837">
    <property type="entry name" value="DPBB_1"/>
    <property type="match status" value="1"/>
</dbReference>
<feature type="signal peptide" evidence="1">
    <location>
        <begin position="1"/>
        <end position="26"/>
    </location>
</feature>
<evidence type="ECO:0000313" key="4">
    <source>
        <dbReference type="Proteomes" id="UP001154282"/>
    </source>
</evidence>
<dbReference type="GO" id="GO:0009627">
    <property type="term" value="P:systemic acquired resistance"/>
    <property type="evidence" value="ECO:0007669"/>
    <property type="project" value="InterPro"/>
</dbReference>
<organism evidence="3 4">
    <name type="scientific">Linum tenue</name>
    <dbReference type="NCBI Taxonomy" id="586396"/>
    <lineage>
        <taxon>Eukaryota</taxon>
        <taxon>Viridiplantae</taxon>
        <taxon>Streptophyta</taxon>
        <taxon>Embryophyta</taxon>
        <taxon>Tracheophyta</taxon>
        <taxon>Spermatophyta</taxon>
        <taxon>Magnoliopsida</taxon>
        <taxon>eudicotyledons</taxon>
        <taxon>Gunneridae</taxon>
        <taxon>Pentapetalae</taxon>
        <taxon>rosids</taxon>
        <taxon>fabids</taxon>
        <taxon>Malpighiales</taxon>
        <taxon>Linaceae</taxon>
        <taxon>Linum</taxon>
    </lineage>
</organism>
<gene>
    <name evidence="3" type="ORF">LITE_LOCUS25889</name>
</gene>
<dbReference type="Gene3D" id="2.40.40.10">
    <property type="entry name" value="RlpA-like domain"/>
    <property type="match status" value="1"/>
</dbReference>
<dbReference type="PANTHER" id="PTHR47295">
    <property type="entry name" value="EG45-LIKE DOMAIN CONTAINING PROTEIN 1-RELATED"/>
    <property type="match status" value="1"/>
</dbReference>